<dbReference type="EMBL" id="KI291160">
    <property type="protein sequence ID" value="ESA06782.1"/>
    <property type="molecule type" value="Genomic_DNA"/>
</dbReference>
<accession>U9TH60</accession>
<reference evidence="1" key="1">
    <citation type="submission" date="2013-07" db="EMBL/GenBank/DDBJ databases">
        <title>The genome of an arbuscular mycorrhizal fungus provides insights into the evolution of the oldest plant symbiosis.</title>
        <authorList>
            <consortium name="DOE Joint Genome Institute"/>
            <person name="Tisserant E."/>
            <person name="Malbreil M."/>
            <person name="Kuo A."/>
            <person name="Kohler A."/>
            <person name="Symeonidi A."/>
            <person name="Balestrini R."/>
            <person name="Charron P."/>
            <person name="Duensing N."/>
            <person name="Frei-dit-Frey N."/>
            <person name="Gianinazzi-Pearson V."/>
            <person name="Gilbert B."/>
            <person name="Handa Y."/>
            <person name="Hijri M."/>
            <person name="Kaul R."/>
            <person name="Kawaguchi M."/>
            <person name="Krajinski F."/>
            <person name="Lammers P."/>
            <person name="Lapierre D."/>
            <person name="Masclaux F.G."/>
            <person name="Murat C."/>
            <person name="Morin E."/>
            <person name="Ndikumana S."/>
            <person name="Pagni M."/>
            <person name="Petitpierre D."/>
            <person name="Requena N."/>
            <person name="Rosikiewicz P."/>
            <person name="Riley R."/>
            <person name="Saito K."/>
            <person name="San Clemente H."/>
            <person name="Shapiro H."/>
            <person name="van Tuinen D."/>
            <person name="Becard G."/>
            <person name="Bonfante P."/>
            <person name="Paszkowski U."/>
            <person name="Shachar-Hill Y."/>
            <person name="Young J.P."/>
            <person name="Sanders I.R."/>
            <person name="Henrissat B."/>
            <person name="Rensing S.A."/>
            <person name="Grigoriev I.V."/>
            <person name="Corradi N."/>
            <person name="Roux C."/>
            <person name="Martin F."/>
        </authorList>
    </citation>
    <scope>NUCLEOTIDE SEQUENCE</scope>
    <source>
        <strain evidence="1">DAOM 197198</strain>
    </source>
</reference>
<evidence type="ECO:0000313" key="1">
    <source>
        <dbReference type="EMBL" id="ESA06782.1"/>
    </source>
</evidence>
<organism evidence="1">
    <name type="scientific">Rhizophagus irregularis (strain DAOM 181602 / DAOM 197198 / MUCL 43194)</name>
    <name type="common">Arbuscular mycorrhizal fungus</name>
    <name type="synonym">Glomus intraradices</name>
    <dbReference type="NCBI Taxonomy" id="747089"/>
    <lineage>
        <taxon>Eukaryota</taxon>
        <taxon>Fungi</taxon>
        <taxon>Fungi incertae sedis</taxon>
        <taxon>Mucoromycota</taxon>
        <taxon>Glomeromycotina</taxon>
        <taxon>Glomeromycetes</taxon>
        <taxon>Glomerales</taxon>
        <taxon>Glomeraceae</taxon>
        <taxon>Rhizophagus</taxon>
    </lineage>
</organism>
<sequence>MDKIMDIDVSGRVYTTFKFLNKFTSSTRAYFTMLIQLLRQTCTFTRRLDRQNRMVFSRLASTFN</sequence>
<proteinExistence type="predicted"/>
<dbReference type="HOGENOM" id="CLU_2874028_0_0_1"/>
<gene>
    <name evidence="1" type="ORF">GLOINDRAFT_335840</name>
</gene>
<name>U9TH60_RHIID</name>
<feature type="non-terminal residue" evidence="1">
    <location>
        <position position="64"/>
    </location>
</feature>
<dbReference type="AlphaFoldDB" id="U9TH60"/>
<protein>
    <submittedName>
        <fullName evidence="1">Uncharacterized protein</fullName>
    </submittedName>
</protein>